<protein>
    <submittedName>
        <fullName evidence="1">Uncharacterized protein</fullName>
    </submittedName>
</protein>
<keyword evidence="2" id="KW-1185">Reference proteome</keyword>
<reference evidence="1 2" key="1">
    <citation type="journal article" date="2017" name="Nat. Commun.">
        <title>Genome assembly with in vitro proximity ligation data and whole-genome triplication in lettuce.</title>
        <authorList>
            <person name="Reyes-Chin-Wo S."/>
            <person name="Wang Z."/>
            <person name="Yang X."/>
            <person name="Kozik A."/>
            <person name="Arikit S."/>
            <person name="Song C."/>
            <person name="Xia L."/>
            <person name="Froenicke L."/>
            <person name="Lavelle D.O."/>
            <person name="Truco M.J."/>
            <person name="Xia R."/>
            <person name="Zhu S."/>
            <person name="Xu C."/>
            <person name="Xu H."/>
            <person name="Xu X."/>
            <person name="Cox K."/>
            <person name="Korf I."/>
            <person name="Meyers B.C."/>
            <person name="Michelmore R.W."/>
        </authorList>
    </citation>
    <scope>NUCLEOTIDE SEQUENCE [LARGE SCALE GENOMIC DNA]</scope>
    <source>
        <strain evidence="2">cv. Salinas</strain>
        <tissue evidence="1">Seedlings</tissue>
    </source>
</reference>
<dbReference type="Proteomes" id="UP000235145">
    <property type="component" value="Unassembled WGS sequence"/>
</dbReference>
<organism evidence="1 2">
    <name type="scientific">Lactuca sativa</name>
    <name type="common">Garden lettuce</name>
    <dbReference type="NCBI Taxonomy" id="4236"/>
    <lineage>
        <taxon>Eukaryota</taxon>
        <taxon>Viridiplantae</taxon>
        <taxon>Streptophyta</taxon>
        <taxon>Embryophyta</taxon>
        <taxon>Tracheophyta</taxon>
        <taxon>Spermatophyta</taxon>
        <taxon>Magnoliopsida</taxon>
        <taxon>eudicotyledons</taxon>
        <taxon>Gunneridae</taxon>
        <taxon>Pentapetalae</taxon>
        <taxon>asterids</taxon>
        <taxon>campanulids</taxon>
        <taxon>Asterales</taxon>
        <taxon>Asteraceae</taxon>
        <taxon>Cichorioideae</taxon>
        <taxon>Cichorieae</taxon>
        <taxon>Lactucinae</taxon>
        <taxon>Lactuca</taxon>
    </lineage>
</organism>
<comment type="caution">
    <text evidence="1">The sequence shown here is derived from an EMBL/GenBank/DDBJ whole genome shotgun (WGS) entry which is preliminary data.</text>
</comment>
<gene>
    <name evidence="1" type="ORF">LSAT_V11C500268780</name>
</gene>
<dbReference type="EMBL" id="NBSK02000005">
    <property type="protein sequence ID" value="KAJ0204074.1"/>
    <property type="molecule type" value="Genomic_DNA"/>
</dbReference>
<evidence type="ECO:0000313" key="1">
    <source>
        <dbReference type="EMBL" id="KAJ0204074.1"/>
    </source>
</evidence>
<sequence length="130" mass="15098">MVWKRLDKCAFLNPYKIFGKACQETPIDVVNYLVDAITHWVLLVICPSNHIVYILDSLMKPIQNPVDNYYLLKLAQISTSGNRYEKNTSIPIVWKLTEVIYIITFPLVRLQPSRRIGTCIEWALCNKLDL</sequence>
<evidence type="ECO:0000313" key="2">
    <source>
        <dbReference type="Proteomes" id="UP000235145"/>
    </source>
</evidence>
<proteinExistence type="predicted"/>
<name>A0A9R1VF07_LACSA</name>
<dbReference type="SUPFAM" id="SSF54001">
    <property type="entry name" value="Cysteine proteinases"/>
    <property type="match status" value="1"/>
</dbReference>
<accession>A0A9R1VF07</accession>
<dbReference type="InterPro" id="IPR038765">
    <property type="entry name" value="Papain-like_cys_pep_sf"/>
</dbReference>
<dbReference type="AlphaFoldDB" id="A0A9R1VF07"/>